<keyword evidence="3" id="KW-1185">Reference proteome</keyword>
<feature type="domain" description="Tf2-1-like SH3-like" evidence="1">
    <location>
        <begin position="80"/>
        <end position="141"/>
    </location>
</feature>
<dbReference type="OrthoDB" id="1721574at2759"/>
<gene>
    <name evidence="2" type="ORF">CFOL_v3_33967</name>
</gene>
<dbReference type="AlphaFoldDB" id="A0A1Q3DE63"/>
<proteinExistence type="predicted"/>
<dbReference type="Proteomes" id="UP000187406">
    <property type="component" value="Unassembled WGS sequence"/>
</dbReference>
<accession>A0A1Q3DE63</accession>
<dbReference type="InterPro" id="IPR056924">
    <property type="entry name" value="SH3_Tf2-1"/>
</dbReference>
<dbReference type="STRING" id="3775.A0A1Q3DE63"/>
<dbReference type="InParanoid" id="A0A1Q3DE63"/>
<evidence type="ECO:0000313" key="3">
    <source>
        <dbReference type="Proteomes" id="UP000187406"/>
    </source>
</evidence>
<evidence type="ECO:0000259" key="1">
    <source>
        <dbReference type="Pfam" id="PF24626"/>
    </source>
</evidence>
<comment type="caution">
    <text evidence="2">The sequence shown here is derived from an EMBL/GenBank/DDBJ whole genome shotgun (WGS) entry which is preliminary data.</text>
</comment>
<dbReference type="EMBL" id="BDDD01006381">
    <property type="protein sequence ID" value="GAV90558.1"/>
    <property type="molecule type" value="Genomic_DNA"/>
</dbReference>
<name>A0A1Q3DE63_CEPFO</name>
<protein>
    <recommendedName>
        <fullName evidence="1">Tf2-1-like SH3-like domain-containing protein</fullName>
    </recommendedName>
</protein>
<dbReference type="Pfam" id="PF24626">
    <property type="entry name" value="SH3_Tf2-1"/>
    <property type="match status" value="1"/>
</dbReference>
<organism evidence="2 3">
    <name type="scientific">Cephalotus follicularis</name>
    <name type="common">Albany pitcher plant</name>
    <dbReference type="NCBI Taxonomy" id="3775"/>
    <lineage>
        <taxon>Eukaryota</taxon>
        <taxon>Viridiplantae</taxon>
        <taxon>Streptophyta</taxon>
        <taxon>Embryophyta</taxon>
        <taxon>Tracheophyta</taxon>
        <taxon>Spermatophyta</taxon>
        <taxon>Magnoliopsida</taxon>
        <taxon>eudicotyledons</taxon>
        <taxon>Gunneridae</taxon>
        <taxon>Pentapetalae</taxon>
        <taxon>rosids</taxon>
        <taxon>fabids</taxon>
        <taxon>Oxalidales</taxon>
        <taxon>Cephalotaceae</taxon>
        <taxon>Cephalotus</taxon>
    </lineage>
</organism>
<evidence type="ECO:0000313" key="2">
    <source>
        <dbReference type="EMBL" id="GAV90558.1"/>
    </source>
</evidence>
<reference evidence="3" key="1">
    <citation type="submission" date="2016-04" db="EMBL/GenBank/DDBJ databases">
        <title>Cephalotus genome sequencing.</title>
        <authorList>
            <person name="Fukushima K."/>
            <person name="Hasebe M."/>
            <person name="Fang X."/>
        </authorList>
    </citation>
    <scope>NUCLEOTIDE SEQUENCE [LARGE SCALE GENOMIC DNA]</scope>
    <source>
        <strain evidence="3">cv. St1</strain>
    </source>
</reference>
<sequence length="150" mass="17422">MNPLIEEHEPPKASKLEGKSFLTITYSLHYFETDPKGTKDNHTVVIKSFVGKVKQKLKETNARYKTANDKHPRYKVFKEGDMVMVFSRKARFPIKTSNKLKPKKHGPFKVPKKINDNVYIIDLSEDMRISNTFNVTNLYKYTRRTSLSGP</sequence>